<evidence type="ECO:0000313" key="3">
    <source>
        <dbReference type="EMBL" id="TRY67035.1"/>
    </source>
</evidence>
<dbReference type="STRING" id="6832.A0A553NNN8"/>
<organism evidence="3 4">
    <name type="scientific">Tigriopus californicus</name>
    <name type="common">Marine copepod</name>
    <dbReference type="NCBI Taxonomy" id="6832"/>
    <lineage>
        <taxon>Eukaryota</taxon>
        <taxon>Metazoa</taxon>
        <taxon>Ecdysozoa</taxon>
        <taxon>Arthropoda</taxon>
        <taxon>Crustacea</taxon>
        <taxon>Multicrustacea</taxon>
        <taxon>Hexanauplia</taxon>
        <taxon>Copepoda</taxon>
        <taxon>Harpacticoida</taxon>
        <taxon>Harpacticidae</taxon>
        <taxon>Tigriopus</taxon>
    </lineage>
</organism>
<dbReference type="InterPro" id="IPR036034">
    <property type="entry name" value="PDZ_sf"/>
</dbReference>
<evidence type="ECO:0000259" key="2">
    <source>
        <dbReference type="PROSITE" id="PS50106"/>
    </source>
</evidence>
<keyword evidence="1" id="KW-0677">Repeat</keyword>
<accession>A0A553NNN8</accession>
<keyword evidence="4" id="KW-1185">Reference proteome</keyword>
<proteinExistence type="predicted"/>
<dbReference type="Gene3D" id="2.30.42.10">
    <property type="match status" value="1"/>
</dbReference>
<dbReference type="PROSITE" id="PS50106">
    <property type="entry name" value="PDZ"/>
    <property type="match status" value="1"/>
</dbReference>
<gene>
    <name evidence="3" type="ORF">TCAL_03471</name>
</gene>
<dbReference type="EMBL" id="VCGU01000011">
    <property type="protein sequence ID" value="TRY67035.1"/>
    <property type="molecule type" value="Genomic_DNA"/>
</dbReference>
<protein>
    <recommendedName>
        <fullName evidence="2">PDZ domain-containing protein</fullName>
    </recommendedName>
</protein>
<dbReference type="AlphaFoldDB" id="A0A553NNN8"/>
<dbReference type="GO" id="GO:0016324">
    <property type="term" value="C:apical plasma membrane"/>
    <property type="evidence" value="ECO:0007669"/>
    <property type="project" value="TreeGrafter"/>
</dbReference>
<dbReference type="Proteomes" id="UP000318571">
    <property type="component" value="Chromosome 4"/>
</dbReference>
<dbReference type="GO" id="GO:0072659">
    <property type="term" value="P:protein localization to plasma membrane"/>
    <property type="evidence" value="ECO:0007669"/>
    <property type="project" value="TreeGrafter"/>
</dbReference>
<dbReference type="InterPro" id="IPR051067">
    <property type="entry name" value="NHER"/>
</dbReference>
<dbReference type="SMART" id="SM00228">
    <property type="entry name" value="PDZ"/>
    <property type="match status" value="1"/>
</dbReference>
<dbReference type="GO" id="GO:0043495">
    <property type="term" value="F:protein-membrane adaptor activity"/>
    <property type="evidence" value="ECO:0007669"/>
    <property type="project" value="TreeGrafter"/>
</dbReference>
<sequence length="192" mass="21390">MKEIHQFVLTKQSNEPFGFRLIGGKDEGLSLKIEKIVVGSAATDAGLKVRDFLVSVQGQKVLEMTHHQVVQLIRNAGNSLNLDIERGDHIVPNFEEIWPSGKLAKQNQECDPDTGINYVLSAMQEGVPGSRDEMFTTVGKPKIECHQYDNPINCYSEQVIKEMGDKGNWQMAADQEILHENKAHGKLILGAH</sequence>
<dbReference type="InterPro" id="IPR001478">
    <property type="entry name" value="PDZ"/>
</dbReference>
<reference evidence="3 4" key="1">
    <citation type="journal article" date="2018" name="Nat. Ecol. Evol.">
        <title>Genomic signatures of mitonuclear coevolution across populations of Tigriopus californicus.</title>
        <authorList>
            <person name="Barreto F.S."/>
            <person name="Watson E.T."/>
            <person name="Lima T.G."/>
            <person name="Willett C.S."/>
            <person name="Edmands S."/>
            <person name="Li W."/>
            <person name="Burton R.S."/>
        </authorList>
    </citation>
    <scope>NUCLEOTIDE SEQUENCE [LARGE SCALE GENOMIC DNA]</scope>
    <source>
        <strain evidence="3 4">San Diego</strain>
    </source>
</reference>
<evidence type="ECO:0000313" key="4">
    <source>
        <dbReference type="Proteomes" id="UP000318571"/>
    </source>
</evidence>
<dbReference type="PANTHER" id="PTHR14191">
    <property type="entry name" value="PDZ DOMAIN CONTAINING PROTEIN"/>
    <property type="match status" value="1"/>
</dbReference>
<evidence type="ECO:0000256" key="1">
    <source>
        <dbReference type="ARBA" id="ARBA00022737"/>
    </source>
</evidence>
<comment type="caution">
    <text evidence="3">The sequence shown here is derived from an EMBL/GenBank/DDBJ whole genome shotgun (WGS) entry which is preliminary data.</text>
</comment>
<dbReference type="PANTHER" id="PTHR14191:SF3">
    <property type="entry name" value="NA(+)_H(+) EXCHANGE REGULATORY COFACTOR-LIKE PROTEIN NRFL-1"/>
    <property type="match status" value="1"/>
</dbReference>
<dbReference type="SUPFAM" id="SSF50156">
    <property type="entry name" value="PDZ domain-like"/>
    <property type="match status" value="1"/>
</dbReference>
<dbReference type="OMA" id="NFEEIWP"/>
<dbReference type="Pfam" id="PF00595">
    <property type="entry name" value="PDZ"/>
    <property type="match status" value="1"/>
</dbReference>
<feature type="domain" description="PDZ" evidence="2">
    <location>
        <begin position="6"/>
        <end position="88"/>
    </location>
</feature>
<name>A0A553NNN8_TIGCA</name>